<dbReference type="Proteomes" id="UP000808349">
    <property type="component" value="Unassembled WGS sequence"/>
</dbReference>
<dbReference type="NCBIfam" id="TIGR00421">
    <property type="entry name" value="ubiX_pad"/>
    <property type="match status" value="1"/>
</dbReference>
<feature type="binding site" evidence="5">
    <location>
        <position position="150"/>
    </location>
    <ligand>
        <name>dimethylallyl phosphate</name>
        <dbReference type="ChEBI" id="CHEBI:88052"/>
    </ligand>
</feature>
<evidence type="ECO:0000256" key="3">
    <source>
        <dbReference type="ARBA" id="ARBA00022643"/>
    </source>
</evidence>
<comment type="similarity">
    <text evidence="5">Belongs to the UbiX/PAD1 family.</text>
</comment>
<comment type="caution">
    <text evidence="7">The sequence shown here is derived from an EMBL/GenBank/DDBJ whole genome shotgun (WGS) entry which is preliminary data.</text>
</comment>
<gene>
    <name evidence="5" type="primary">ubiX</name>
    <name evidence="7" type="ORF">IPO85_01420</name>
</gene>
<feature type="binding site" evidence="5">
    <location>
        <position position="166"/>
    </location>
    <ligand>
        <name>dimethylallyl phosphate</name>
        <dbReference type="ChEBI" id="CHEBI:88052"/>
    </ligand>
</feature>
<evidence type="ECO:0000313" key="7">
    <source>
        <dbReference type="EMBL" id="MBK9716185.1"/>
    </source>
</evidence>
<dbReference type="InterPro" id="IPR036551">
    <property type="entry name" value="Flavin_trans-like"/>
</dbReference>
<protein>
    <recommendedName>
        <fullName evidence="5">Flavin prenyltransferase UbiX</fullName>
        <ecNumber evidence="5">2.5.1.129</ecNumber>
    </recommendedName>
</protein>
<dbReference type="EC" id="2.5.1.129" evidence="5"/>
<reference evidence="7 8" key="1">
    <citation type="submission" date="2020-10" db="EMBL/GenBank/DDBJ databases">
        <title>Connecting structure to function with the recovery of over 1000 high-quality activated sludge metagenome-assembled genomes encoding full-length rRNA genes using long-read sequencing.</title>
        <authorList>
            <person name="Singleton C.M."/>
            <person name="Petriglieri F."/>
            <person name="Kristensen J.M."/>
            <person name="Kirkegaard R.H."/>
            <person name="Michaelsen T.Y."/>
            <person name="Andersen M.H."/>
            <person name="Karst S.M."/>
            <person name="Dueholm M.S."/>
            <person name="Nielsen P.H."/>
            <person name="Albertsen M."/>
        </authorList>
    </citation>
    <scope>NUCLEOTIDE SEQUENCE [LARGE SCALE GENOMIC DNA]</scope>
    <source>
        <strain evidence="7">Ribe_18-Q3-R11-54_BAT3C.373</strain>
    </source>
</reference>
<organism evidence="7 8">
    <name type="scientific">Candidatus Defluviibacterium haderslevense</name>
    <dbReference type="NCBI Taxonomy" id="2981993"/>
    <lineage>
        <taxon>Bacteria</taxon>
        <taxon>Pseudomonadati</taxon>
        <taxon>Bacteroidota</taxon>
        <taxon>Saprospiria</taxon>
        <taxon>Saprospirales</taxon>
        <taxon>Saprospiraceae</taxon>
        <taxon>Candidatus Defluviibacterium</taxon>
    </lineage>
</organism>
<dbReference type="Gene3D" id="3.40.50.1950">
    <property type="entry name" value="Flavin prenyltransferase-like"/>
    <property type="match status" value="1"/>
</dbReference>
<evidence type="ECO:0000256" key="5">
    <source>
        <dbReference type="HAMAP-Rule" id="MF_01984"/>
    </source>
</evidence>
<evidence type="ECO:0000256" key="1">
    <source>
        <dbReference type="ARBA" id="ARBA00022602"/>
    </source>
</evidence>
<evidence type="ECO:0000313" key="8">
    <source>
        <dbReference type="Proteomes" id="UP000808349"/>
    </source>
</evidence>
<dbReference type="HAMAP" id="MF_01984">
    <property type="entry name" value="ubiX_pad"/>
    <property type="match status" value="1"/>
</dbReference>
<evidence type="ECO:0000256" key="4">
    <source>
        <dbReference type="ARBA" id="ARBA00022679"/>
    </source>
</evidence>
<keyword evidence="1 5" id="KW-0637">Prenyltransferase</keyword>
<comment type="function">
    <text evidence="5">Flavin prenyltransferase that catalyzes the synthesis of the prenylated FMN cofactor (prenyl-FMN) for 4-hydroxy-3-polyprenylbenzoic acid decarboxylase UbiD. The prenyltransferase is metal-independent and links a dimethylallyl moiety from dimethylallyl monophosphate (DMAP) to the flavin N5 and C6 atoms of FMN.</text>
</comment>
<comment type="catalytic activity">
    <reaction evidence="5">
        <text>dimethylallyl phosphate + FMNH2 = prenylated FMNH2 + phosphate</text>
        <dbReference type="Rhea" id="RHEA:37743"/>
        <dbReference type="ChEBI" id="CHEBI:43474"/>
        <dbReference type="ChEBI" id="CHEBI:57618"/>
        <dbReference type="ChEBI" id="CHEBI:87467"/>
        <dbReference type="ChEBI" id="CHEBI:88052"/>
        <dbReference type="EC" id="2.5.1.129"/>
    </reaction>
</comment>
<feature type="binding site" evidence="5">
    <location>
        <begin position="9"/>
        <end position="11"/>
    </location>
    <ligand>
        <name>FMN</name>
        <dbReference type="ChEBI" id="CHEBI:58210"/>
    </ligand>
</feature>
<keyword evidence="3 5" id="KW-0288">FMN</keyword>
<dbReference type="Pfam" id="PF02441">
    <property type="entry name" value="Flavoprotein"/>
    <property type="match status" value="1"/>
</dbReference>
<dbReference type="GO" id="GO:0106141">
    <property type="term" value="F:flavin prenyltransferase activity"/>
    <property type="evidence" value="ECO:0007669"/>
    <property type="project" value="UniProtKB-EC"/>
</dbReference>
<comment type="caution">
    <text evidence="5">Lacks conserved residue(s) required for the propagation of feature annotation.</text>
</comment>
<feature type="binding site" evidence="5">
    <location>
        <position position="36"/>
    </location>
    <ligand>
        <name>FMN</name>
        <dbReference type="ChEBI" id="CHEBI:58210"/>
    </ligand>
</feature>
<feature type="domain" description="Flavoprotein" evidence="6">
    <location>
        <begin position="1"/>
        <end position="169"/>
    </location>
</feature>
<keyword evidence="4 5" id="KW-0808">Transferase</keyword>
<dbReference type="EMBL" id="JADKFW010000004">
    <property type="protein sequence ID" value="MBK9716185.1"/>
    <property type="molecule type" value="Genomic_DNA"/>
</dbReference>
<name>A0A9D7XD28_9BACT</name>
<evidence type="ECO:0000259" key="6">
    <source>
        <dbReference type="Pfam" id="PF02441"/>
    </source>
</evidence>
<evidence type="ECO:0000256" key="2">
    <source>
        <dbReference type="ARBA" id="ARBA00022630"/>
    </source>
</evidence>
<dbReference type="SUPFAM" id="SSF52507">
    <property type="entry name" value="Homo-oligomeric flavin-containing Cys decarboxylases, HFCD"/>
    <property type="match status" value="1"/>
</dbReference>
<dbReference type="InterPro" id="IPR004507">
    <property type="entry name" value="UbiX-like"/>
</dbReference>
<feature type="binding site" evidence="5">
    <location>
        <position position="120"/>
    </location>
    <ligand>
        <name>FMN</name>
        <dbReference type="ChEBI" id="CHEBI:58210"/>
    </ligand>
</feature>
<sequence length="182" mass="20022">MKIVVGISGSSGSVYARVLLQKLKTISDCHVSIVLSKNALVNWKLENPNFNIENLGFQLYSNDDFNAPFASGSTKFDAMIICPCSAGFLARVAHGISSDLMSRAADVMLKERRKIVFLFRETPFSLIHLENMKMITLAGGIVCPAIPSFYSNPSSIEELVATVSDRVLDLVGLNIDTFRWNS</sequence>
<proteinExistence type="inferred from homology"/>
<keyword evidence="2 5" id="KW-0285">Flavoprotein</keyword>
<dbReference type="AlphaFoldDB" id="A0A9D7XD28"/>
<accession>A0A9D7XD28</accession>
<dbReference type="InterPro" id="IPR003382">
    <property type="entry name" value="Flavoprotein"/>
</dbReference>